<dbReference type="PROSITE" id="PS50929">
    <property type="entry name" value="ABC_TM1F"/>
    <property type="match status" value="2"/>
</dbReference>
<dbReference type="CDD" id="cd03250">
    <property type="entry name" value="ABCC_MRP_domain1"/>
    <property type="match status" value="1"/>
</dbReference>
<dbReference type="Proteomes" id="UP001333110">
    <property type="component" value="Unassembled WGS sequence"/>
</dbReference>
<comment type="similarity">
    <text evidence="2">Belongs to the ABC transporter superfamily. ABCC family. Conjugate transporter (TC 3.A.1.208) subfamily.</text>
</comment>
<feature type="domain" description="ABC transmembrane type-1" evidence="18">
    <location>
        <begin position="976"/>
        <end position="1295"/>
    </location>
</feature>
<feature type="transmembrane region" description="Helical" evidence="16">
    <location>
        <begin position="48"/>
        <end position="65"/>
    </location>
</feature>
<feature type="domain" description="ABC transporter" evidence="17">
    <location>
        <begin position="1331"/>
        <end position="1564"/>
    </location>
</feature>
<keyword evidence="7" id="KW-0067">ATP-binding</keyword>
<feature type="transmembrane region" description="Helical" evidence="16">
    <location>
        <begin position="963"/>
        <end position="983"/>
    </location>
</feature>
<feature type="compositionally biased region" description="Basic and acidic residues" evidence="15">
    <location>
        <begin position="914"/>
        <end position="923"/>
    </location>
</feature>
<evidence type="ECO:0008006" key="21">
    <source>
        <dbReference type="Google" id="ProtNLM"/>
    </source>
</evidence>
<feature type="transmembrane region" description="Helical" evidence="16">
    <location>
        <begin position="1238"/>
        <end position="1257"/>
    </location>
</feature>
<feature type="transmembrane region" description="Helical" evidence="16">
    <location>
        <begin position="178"/>
        <end position="201"/>
    </location>
</feature>
<comment type="catalytic activity">
    <reaction evidence="14">
        <text>an S-substituted glutathione(in) + ATP + H2O = an S-substituted glutathione(out) + ADP + phosphate + H(+)</text>
        <dbReference type="Rhea" id="RHEA:19121"/>
        <dbReference type="ChEBI" id="CHEBI:15377"/>
        <dbReference type="ChEBI" id="CHEBI:15378"/>
        <dbReference type="ChEBI" id="CHEBI:30616"/>
        <dbReference type="ChEBI" id="CHEBI:43474"/>
        <dbReference type="ChEBI" id="CHEBI:90779"/>
        <dbReference type="ChEBI" id="CHEBI:456216"/>
        <dbReference type="EC" id="7.6.2.3"/>
    </reaction>
    <physiologicalReaction direction="left-to-right" evidence="14">
        <dbReference type="Rhea" id="RHEA:19122"/>
    </physiologicalReaction>
</comment>
<feature type="transmembrane region" description="Helical" evidence="16">
    <location>
        <begin position="112"/>
        <end position="133"/>
    </location>
</feature>
<evidence type="ECO:0000256" key="14">
    <source>
        <dbReference type="ARBA" id="ARBA00048007"/>
    </source>
</evidence>
<dbReference type="FunFam" id="3.40.50.300:FF:000997">
    <property type="entry name" value="Multidrug resistance-associated protein 1"/>
    <property type="match status" value="1"/>
</dbReference>
<feature type="transmembrane region" description="Helical" evidence="16">
    <location>
        <begin position="1151"/>
        <end position="1170"/>
    </location>
</feature>
<feature type="transmembrane region" description="Helical" evidence="16">
    <location>
        <begin position="77"/>
        <end position="100"/>
    </location>
</feature>
<evidence type="ECO:0000256" key="7">
    <source>
        <dbReference type="ARBA" id="ARBA00022840"/>
    </source>
</evidence>
<dbReference type="CDD" id="cd18605">
    <property type="entry name" value="ABC_6TM_MRP7_D2_like"/>
    <property type="match status" value="1"/>
</dbReference>
<dbReference type="GO" id="GO:0015431">
    <property type="term" value="F:ABC-type glutathione S-conjugate transporter activity"/>
    <property type="evidence" value="ECO:0007669"/>
    <property type="project" value="UniProtKB-EC"/>
</dbReference>
<evidence type="ECO:0000313" key="20">
    <source>
        <dbReference type="Proteomes" id="UP001333110"/>
    </source>
</evidence>
<protein>
    <recommendedName>
        <fullName evidence="21">MRP7 protein</fullName>
    </recommendedName>
</protein>
<evidence type="ECO:0000256" key="16">
    <source>
        <dbReference type="SAM" id="Phobius"/>
    </source>
</evidence>
<evidence type="ECO:0000256" key="15">
    <source>
        <dbReference type="SAM" id="MobiDB-lite"/>
    </source>
</evidence>
<feature type="region of interest" description="Disordered" evidence="15">
    <location>
        <begin position="914"/>
        <end position="942"/>
    </location>
</feature>
<dbReference type="CDD" id="cd18598">
    <property type="entry name" value="ABC_6TM_MRP7_D1_like"/>
    <property type="match status" value="1"/>
</dbReference>
<keyword evidence="8" id="KW-1278">Translocase</keyword>
<keyword evidence="4 16" id="KW-0812">Transmembrane</keyword>
<feature type="transmembrane region" description="Helical" evidence="16">
    <location>
        <begin position="568"/>
        <end position="589"/>
    </location>
</feature>
<evidence type="ECO:0000256" key="1">
    <source>
        <dbReference type="ARBA" id="ARBA00004141"/>
    </source>
</evidence>
<evidence type="ECO:0000256" key="11">
    <source>
        <dbReference type="ARBA" id="ARBA00034018"/>
    </source>
</evidence>
<feature type="transmembrane region" description="Helical" evidence="16">
    <location>
        <begin position="1126"/>
        <end position="1145"/>
    </location>
</feature>
<dbReference type="PANTHER" id="PTHR24223">
    <property type="entry name" value="ATP-BINDING CASSETTE SUB-FAMILY C"/>
    <property type="match status" value="1"/>
</dbReference>
<dbReference type="SMART" id="SM00382">
    <property type="entry name" value="AAA"/>
    <property type="match status" value="2"/>
</dbReference>
<keyword evidence="5" id="KW-0677">Repeat</keyword>
<dbReference type="PROSITE" id="PS00211">
    <property type="entry name" value="ABC_TRANSPORTER_1"/>
    <property type="match status" value="2"/>
</dbReference>
<dbReference type="InterPro" id="IPR011527">
    <property type="entry name" value="ABC1_TM_dom"/>
</dbReference>
<dbReference type="PROSITE" id="PS50893">
    <property type="entry name" value="ABC_TRANSPORTER_2"/>
    <property type="match status" value="2"/>
</dbReference>
<feature type="compositionally biased region" description="Acidic residues" evidence="15">
    <location>
        <begin position="925"/>
        <end position="939"/>
    </location>
</feature>
<dbReference type="SUPFAM" id="SSF90123">
    <property type="entry name" value="ABC transporter transmembrane region"/>
    <property type="match status" value="2"/>
</dbReference>
<feature type="transmembrane region" description="Helical" evidence="16">
    <location>
        <begin position="145"/>
        <end position="166"/>
    </location>
</feature>
<keyword evidence="20" id="KW-1185">Reference proteome</keyword>
<keyword evidence="6" id="KW-0547">Nucleotide-binding</keyword>
<evidence type="ECO:0000259" key="18">
    <source>
        <dbReference type="PROSITE" id="PS50929"/>
    </source>
</evidence>
<evidence type="ECO:0000313" key="19">
    <source>
        <dbReference type="EMBL" id="KAK4824562.1"/>
    </source>
</evidence>
<dbReference type="EMBL" id="JAUNZN010000003">
    <property type="protein sequence ID" value="KAK4824562.1"/>
    <property type="molecule type" value="Genomic_DNA"/>
</dbReference>
<comment type="subcellular location">
    <subcellularLocation>
        <location evidence="1">Membrane</location>
        <topology evidence="1">Multi-pass membrane protein</topology>
    </subcellularLocation>
</comment>
<dbReference type="FunFam" id="3.40.50.300:FF:000163">
    <property type="entry name" value="Multidrug resistance-associated protein member 4"/>
    <property type="match status" value="1"/>
</dbReference>
<feature type="transmembrane region" description="Helical" evidence="16">
    <location>
        <begin position="601"/>
        <end position="619"/>
    </location>
</feature>
<comment type="caution">
    <text evidence="19">The sequence shown here is derived from an EMBL/GenBank/DDBJ whole genome shotgun (WGS) entry which is preliminary data.</text>
</comment>
<evidence type="ECO:0000256" key="2">
    <source>
        <dbReference type="ARBA" id="ARBA00009726"/>
    </source>
</evidence>
<feature type="transmembrane region" description="Helical" evidence="16">
    <location>
        <begin position="482"/>
        <end position="501"/>
    </location>
</feature>
<dbReference type="PANTHER" id="PTHR24223:SF330">
    <property type="entry name" value="ATP-BINDING CASSETTE SUB-FAMILY C MEMBER 10"/>
    <property type="match status" value="1"/>
</dbReference>
<evidence type="ECO:0000256" key="4">
    <source>
        <dbReference type="ARBA" id="ARBA00022692"/>
    </source>
</evidence>
<comment type="catalytic activity">
    <reaction evidence="13">
        <text>17beta-estradiol 17-O-(beta-D-glucuronate)(in) + ATP + H2O = 17beta-estradiol 17-O-(beta-D-glucuronate)(out) + ADP + phosphate + H(+)</text>
        <dbReference type="Rhea" id="RHEA:60128"/>
        <dbReference type="ChEBI" id="CHEBI:15377"/>
        <dbReference type="ChEBI" id="CHEBI:15378"/>
        <dbReference type="ChEBI" id="CHEBI:30616"/>
        <dbReference type="ChEBI" id="CHEBI:43474"/>
        <dbReference type="ChEBI" id="CHEBI:82961"/>
        <dbReference type="ChEBI" id="CHEBI:456216"/>
    </reaction>
    <physiologicalReaction direction="left-to-right" evidence="13">
        <dbReference type="Rhea" id="RHEA:60129"/>
    </physiologicalReaction>
</comment>
<feature type="non-terminal residue" evidence="19">
    <location>
        <position position="1"/>
    </location>
</feature>
<dbReference type="InterPro" id="IPR027417">
    <property type="entry name" value="P-loop_NTPase"/>
</dbReference>
<feature type="transmembrane region" description="Helical" evidence="16">
    <location>
        <begin position="1051"/>
        <end position="1073"/>
    </location>
</feature>
<evidence type="ECO:0000256" key="5">
    <source>
        <dbReference type="ARBA" id="ARBA00022737"/>
    </source>
</evidence>
<evidence type="ECO:0000256" key="8">
    <source>
        <dbReference type="ARBA" id="ARBA00022967"/>
    </source>
</evidence>
<keyword evidence="3" id="KW-0813">Transport</keyword>
<keyword evidence="9 16" id="KW-1133">Transmembrane helix</keyword>
<dbReference type="Gene3D" id="3.40.50.300">
    <property type="entry name" value="P-loop containing nucleotide triphosphate hydrolases"/>
    <property type="match status" value="2"/>
</dbReference>
<feature type="domain" description="ABC transmembrane type-1" evidence="18">
    <location>
        <begin position="348"/>
        <end position="624"/>
    </location>
</feature>
<comment type="catalytic activity">
    <reaction evidence="11">
        <text>ATP + H2O + xenobioticSide 1 = ADP + phosphate + xenobioticSide 2.</text>
        <dbReference type="EC" id="7.6.2.2"/>
    </reaction>
</comment>
<feature type="transmembrane region" description="Helical" evidence="16">
    <location>
        <begin position="452"/>
        <end position="476"/>
    </location>
</feature>
<accession>A0AAN7NFZ7</accession>
<evidence type="ECO:0000259" key="17">
    <source>
        <dbReference type="PROSITE" id="PS50893"/>
    </source>
</evidence>
<dbReference type="SUPFAM" id="SSF52540">
    <property type="entry name" value="P-loop containing nucleoside triphosphate hydrolases"/>
    <property type="match status" value="2"/>
</dbReference>
<dbReference type="Pfam" id="PF00005">
    <property type="entry name" value="ABC_tran"/>
    <property type="match status" value="2"/>
</dbReference>
<evidence type="ECO:0000256" key="6">
    <source>
        <dbReference type="ARBA" id="ARBA00022741"/>
    </source>
</evidence>
<sequence length="1567" mass="173533">ELLSPALNSQQKMENILAGLCGTSPEDPLPVWVHGSVGHCFNQLTLNVIPHVILAVVSACFLGTPRFGSRVPCRPGWGCRIAASFILAGLFLADTIPATISQQELGPVYLEVLANGTATLTWLTHGLALLMLFRSIHSSTRGPAALALLAVLPLPSFVITLVWYYQSGTAWSPTHPAASSRFAILCLQLASLLVYMIGCLLPTTGRQDFLSINCSWQQDQLVSEPGILVPDQQRVAEDGESWLSRFFYVWMNPLMKRGYQWKLNQPQDVYVLPRQLQAARVCDRFYSCWQKAALHQVEQETVSLTSPIIAGGDGSSDALDSLHHAQEAVRLFSVLHAAFGLRFYSLGLLKLAGNLLGFSGPLLLNLLVNFMESRQEPLSRGMLYALGLFAGSFLGALLRNQFSYEVNKVTLMVRAAVISAIYRKALRVSSTSLTRFTVGEIVNFMSTDTGRLVNFCLSFHEVWSLPFQFAITLYLLYQQVGVAFLGGLALALLLVPINKVIANRIMMSNKEMLKHKDTRVKLMTEFLCGIRVIKFYAWEKHFSTRINACRAKELQKLRAIKYLDAVCVYLWAALPVVVSIAIFITYVLLGHQLTATKVFTALALVGMLILPLNSFPWVLNGTLEAKVSLDRIQRFLELGDQDLEAYYALDSPSGTAAAMEMRCAAFSWVPFEEESTRQPLSTGTLQLYIENLSVRKGMLLGVVGKVGSGKSSLLAAITGELIKQGGRVYVCDLEQGFGLATQEPWIQFTTVRENILFGREYDARLYEEVVEACALSEDLNILPAGDQTEVGENGVTLSGGQKARIALARAVYQVNSKAVMLWQIVPSAKSEEKELYLLDDPLAAVDADVANHLMRKCILGVLKHKTRILCTHRTEFLEKADALLLIDNGRIVKTGTPADILPLVEAFPKFKDMDKRRKDKAPDEQGQEEAVETEAEESTENNHLIHKEEEKKEGAVAFQVYKAYWLAVGSCLALSILFSLLLMQASRNISDWWLSHWISSISQTANTSVMVCSASLPSAELLLFSIVGLVSPIQTLDTTPVPSNGSLDVNFYLIVYGSIAGANSLFTILRAFLFAYGTIRAATVIHNRLLQRALKATVTFFDTTPTGRILNRFSSDLYCVDDSLPFILNIFLANMYGLLGMLVIITYGLPWIGLILIPLAALYFSIQRYYRRTSRELKRLYSVTLSPIYTHFSETLSGLSSIRAMRATQRFELENQLRLEQNQRCLFASNTAMQWLDIRLQMIGVAVVTAIAGIAIIQHQKQLGNPGLVGLALSYALSVTNLLSGLISSFTLTETMMVSVERTEEYTTDIPMESQDKLVQVAADWPSQGLVEFQQVVLAYRAGLPNALDGVNFTVYPGEKVGIVGRTGSGKSTLFLALFRMLELKSGRILLDGVDSQLVGLEELRSRLAIIPQDPFLFSGSIRENLDPQGKRTDAELREVLEQCHLWDAVTQMGGLDSELGERGRSLSVGQRQLVCLARALLTRAKVLCIDEATASVDQKTDQLLQQTIRQRFADKTVLTIAHRLNTILDSDRVLVMQAGRVAELDSPTRLSQKDGSLFQRLLHSGQ</sequence>
<dbReference type="InterPro" id="IPR003593">
    <property type="entry name" value="AAA+_ATPase"/>
</dbReference>
<dbReference type="InterPro" id="IPR036640">
    <property type="entry name" value="ABC1_TM_sf"/>
</dbReference>
<evidence type="ECO:0000256" key="13">
    <source>
        <dbReference type="ARBA" id="ARBA00047576"/>
    </source>
</evidence>
<gene>
    <name evidence="19" type="ORF">QYF61_016680</name>
</gene>
<proteinExistence type="inferred from homology"/>
<evidence type="ECO:0000256" key="10">
    <source>
        <dbReference type="ARBA" id="ARBA00023136"/>
    </source>
</evidence>
<name>A0AAN7NFZ7_MYCAM</name>
<evidence type="ECO:0000256" key="12">
    <source>
        <dbReference type="ARBA" id="ARBA00047523"/>
    </source>
</evidence>
<organism evidence="19 20">
    <name type="scientific">Mycteria americana</name>
    <name type="common">Wood stork</name>
    <dbReference type="NCBI Taxonomy" id="33587"/>
    <lineage>
        <taxon>Eukaryota</taxon>
        <taxon>Metazoa</taxon>
        <taxon>Chordata</taxon>
        <taxon>Craniata</taxon>
        <taxon>Vertebrata</taxon>
        <taxon>Euteleostomi</taxon>
        <taxon>Archelosauria</taxon>
        <taxon>Archosauria</taxon>
        <taxon>Dinosauria</taxon>
        <taxon>Saurischia</taxon>
        <taxon>Theropoda</taxon>
        <taxon>Coelurosauria</taxon>
        <taxon>Aves</taxon>
        <taxon>Neognathae</taxon>
        <taxon>Neoaves</taxon>
        <taxon>Aequornithes</taxon>
        <taxon>Ciconiiformes</taxon>
        <taxon>Ciconiidae</taxon>
        <taxon>Mycteria</taxon>
    </lineage>
</organism>
<feature type="domain" description="ABC transporter" evidence="17">
    <location>
        <begin position="669"/>
        <end position="913"/>
    </location>
</feature>
<dbReference type="InterPro" id="IPR017871">
    <property type="entry name" value="ABC_transporter-like_CS"/>
</dbReference>
<reference evidence="19 20" key="1">
    <citation type="journal article" date="2023" name="J. Hered.">
        <title>Chromosome-level genome of the wood stork (Mycteria americana) provides insight into avian chromosome evolution.</title>
        <authorList>
            <person name="Flamio R. Jr."/>
            <person name="Ramstad K.M."/>
        </authorList>
    </citation>
    <scope>NUCLEOTIDE SEQUENCE [LARGE SCALE GENOMIC DNA]</scope>
    <source>
        <strain evidence="19">JAX WOST 10</strain>
    </source>
</reference>
<dbReference type="InterPro" id="IPR003439">
    <property type="entry name" value="ABC_transporter-like_ATP-bd"/>
</dbReference>
<dbReference type="Pfam" id="PF00664">
    <property type="entry name" value="ABC_membrane"/>
    <property type="match status" value="2"/>
</dbReference>
<dbReference type="FunFam" id="1.20.1560.10:FF:000037">
    <property type="entry name" value="ATP-binding cassette subfamily C member 10"/>
    <property type="match status" value="1"/>
</dbReference>
<evidence type="ECO:0000256" key="9">
    <source>
        <dbReference type="ARBA" id="ARBA00022989"/>
    </source>
</evidence>
<dbReference type="GO" id="GO:0016887">
    <property type="term" value="F:ATP hydrolysis activity"/>
    <property type="evidence" value="ECO:0007669"/>
    <property type="project" value="InterPro"/>
</dbReference>
<dbReference type="CDD" id="cd03244">
    <property type="entry name" value="ABCC_MRP_domain2"/>
    <property type="match status" value="1"/>
</dbReference>
<dbReference type="InterPro" id="IPR050173">
    <property type="entry name" value="ABC_transporter_C-like"/>
</dbReference>
<evidence type="ECO:0000256" key="3">
    <source>
        <dbReference type="ARBA" id="ARBA00022448"/>
    </source>
</evidence>
<dbReference type="GO" id="GO:0008559">
    <property type="term" value="F:ABC-type xenobiotic transporter activity"/>
    <property type="evidence" value="ECO:0007669"/>
    <property type="project" value="UniProtKB-EC"/>
</dbReference>
<dbReference type="GO" id="GO:0016323">
    <property type="term" value="C:basolateral plasma membrane"/>
    <property type="evidence" value="ECO:0007669"/>
    <property type="project" value="UniProtKB-ARBA"/>
</dbReference>
<feature type="transmembrane region" description="Helical" evidence="16">
    <location>
        <begin position="382"/>
        <end position="398"/>
    </location>
</feature>
<keyword evidence="10 16" id="KW-0472">Membrane</keyword>
<feature type="transmembrane region" description="Helical" evidence="16">
    <location>
        <begin position="1269"/>
        <end position="1292"/>
    </location>
</feature>
<feature type="transmembrane region" description="Helical" evidence="16">
    <location>
        <begin position="351"/>
        <end position="370"/>
    </location>
</feature>
<dbReference type="GO" id="GO:0005524">
    <property type="term" value="F:ATP binding"/>
    <property type="evidence" value="ECO:0007669"/>
    <property type="project" value="UniProtKB-KW"/>
</dbReference>
<dbReference type="Gene3D" id="1.20.1560.10">
    <property type="entry name" value="ABC transporter type 1, transmembrane domain"/>
    <property type="match status" value="2"/>
</dbReference>
<comment type="catalytic activity">
    <reaction evidence="12">
        <text>leukotriene C4(in) + ATP + H2O = leukotriene C4(out) + ADP + phosphate + H(+)</text>
        <dbReference type="Rhea" id="RHEA:38963"/>
        <dbReference type="ChEBI" id="CHEBI:15377"/>
        <dbReference type="ChEBI" id="CHEBI:15378"/>
        <dbReference type="ChEBI" id="CHEBI:30616"/>
        <dbReference type="ChEBI" id="CHEBI:43474"/>
        <dbReference type="ChEBI" id="CHEBI:57973"/>
        <dbReference type="ChEBI" id="CHEBI:456216"/>
    </reaction>
    <physiologicalReaction direction="left-to-right" evidence="12">
        <dbReference type="Rhea" id="RHEA:38964"/>
    </physiologicalReaction>
</comment>